<organism evidence="3 4">
    <name type="scientific">Basidiobolus meristosporus CBS 931.73</name>
    <dbReference type="NCBI Taxonomy" id="1314790"/>
    <lineage>
        <taxon>Eukaryota</taxon>
        <taxon>Fungi</taxon>
        <taxon>Fungi incertae sedis</taxon>
        <taxon>Zoopagomycota</taxon>
        <taxon>Entomophthoromycotina</taxon>
        <taxon>Basidiobolomycetes</taxon>
        <taxon>Basidiobolales</taxon>
        <taxon>Basidiobolaceae</taxon>
        <taxon>Basidiobolus</taxon>
    </lineage>
</organism>
<evidence type="ECO:0000313" key="4">
    <source>
        <dbReference type="Proteomes" id="UP000193498"/>
    </source>
</evidence>
<dbReference type="Proteomes" id="UP000193498">
    <property type="component" value="Unassembled WGS sequence"/>
</dbReference>
<protein>
    <submittedName>
        <fullName evidence="3">Uncharacterized protein</fullName>
    </submittedName>
</protein>
<proteinExistence type="predicted"/>
<name>A0A1Y1Z1T4_9FUNG</name>
<comment type="caution">
    <text evidence="3">The sequence shown here is derived from an EMBL/GenBank/DDBJ whole genome shotgun (WGS) entry which is preliminary data.</text>
</comment>
<feature type="region of interest" description="Disordered" evidence="2">
    <location>
        <begin position="32"/>
        <end position="51"/>
    </location>
</feature>
<feature type="region of interest" description="Disordered" evidence="2">
    <location>
        <begin position="2667"/>
        <end position="2692"/>
    </location>
</feature>
<feature type="region of interest" description="Disordered" evidence="2">
    <location>
        <begin position="135"/>
        <end position="172"/>
    </location>
</feature>
<accession>A0A1Y1Z1T4</accession>
<evidence type="ECO:0000313" key="3">
    <source>
        <dbReference type="EMBL" id="ORY04169.1"/>
    </source>
</evidence>
<dbReference type="EMBL" id="MCFE01000038">
    <property type="protein sequence ID" value="ORY04169.1"/>
    <property type="molecule type" value="Genomic_DNA"/>
</dbReference>
<gene>
    <name evidence="3" type="ORF">K493DRAFT_334011</name>
</gene>
<feature type="coiled-coil region" evidence="1">
    <location>
        <begin position="1338"/>
        <end position="1372"/>
    </location>
</feature>
<feature type="compositionally biased region" description="Polar residues" evidence="2">
    <location>
        <begin position="2668"/>
        <end position="2685"/>
    </location>
</feature>
<evidence type="ECO:0000256" key="1">
    <source>
        <dbReference type="SAM" id="Coils"/>
    </source>
</evidence>
<sequence>MLANSNRTYAGKNRLMALYLFSQLVWSSASNGEDLSPVVDSDTRESLANQRKPMISHATSNALDRHPQHSRSSGPAKSLDIHTLVNEHPAERKSPGASGEQIVLFPDNKLRLLGGAQNLNDKEFGLNELARAGYGPKKDAKKRSGTYAPIQKNVKQSPKSQSHKEERLNDRIDKGVLELEPKVPGLSPRQHSRANHSGIPGELPQVIQEEAADTKKTLDRMGTLRSLLGELSAIEKNTRIMNQETRQYVKNTATRVQQAFGAIEKALSQQSELRRRRQGDPFVVGTNEVHEMDHKIQMLIEAMSIVLNEVKSSFSLLGDSTMLATSTTKHIDSKIDDLFTVVGAFTQKQSTLLGRITQLSQSQELSFRKVNQRLNSLGDGINQLMARQGQLWSKYGHDTVNSFGFTQTKLQELGKSVEGIVNEQRKLVYFLSKGNAIRSTGVLKELSKLDGGMNQLSKFVQRVLEHQNKLLSYTLKGNDSIKKQDKSLRIFGEQLDNLYRMVDQVAVTQKHLITREEIIDLFKKQNGDIKGLSLELAEIGNRVVLLLNRQKDALRSGQTKSKELNELGQMLSQVDGGVRKLLVQQNILLQNGPKLHKDVTQVGALRGQLMNLRKVVSQISERQDHLLQQQQAGTKYILDDVGQVKNNLSKLSQAVEKITQLQLNLIQRGGLTPEQAHDLQYIKSELGNLDGKVAVLVEQQHVLVNKLSAGPSGNKGIVRIVRTLDELRKAISQLTKQQTYVLSQKPDIAASQNILNGVSQLNKKLLSLGKDVDQLFALQKTLLTQSAKDSSTIVKITEKLDSKVGQLDAYVKELLLEQKAVLLDTSKLIKQNLIQNDKLSAEVKAVDKKLENLVRIQFNLLKRINGERNPKETVAILQKLSELTSLTNQLMEQQKKLAYASSTGKVSQTTLQQLGTLNEKYNQLAKIIDQISSKQNTLVDVSNDSNATGHKLEEQINEVNHRLLGLSDFIKKTFNEQTQILHTREIASLLGDQNQRLAGLGVKLGELGNQFDKMINGQEVIVKKLGQVAIDDTKRDRAIAVELGTLREVLRKLVDSQKHLLGPEVVHKVGEGVIKSIEGLNDRMIQLGKMIGSIREEQSVIVRTLGEGTSYKQMENRFDQLHKQFSQMAKWIRQIASEQGKLLQRDELLDILKVQTNGIHTIQSNLTKFRNDVGRIVDLQKTLLHDTQAASQNDAARDAELLDKMNELRKLTEGLINAQQVILHSDLYKTISKDVLSQVHQINARLEKLEPTTFDLLKQQKQLLELNSVEKHKSSQILTGVKGVSTGVTLLLNEIKQIHGEQKRIISQNTEIKSVLEKQLGYINRINGQLAKFSTQTLNFLSQQAKFLERLIASQENDKSGIKETLERVKQLQNAVTSVVHWQHSLNIPEILGSLPKTLSNHIRDISAKIIRLTDNVASLSQQQSIIAKKEDGEFGSIRQGLNELNGRMDKFGDAIGKISSAQNKLIHDDEILKLLNNQTLQIHGLGVNLNSIRAEISKLISDQQQFFVQGSKFFQGDKANLDRMNATIAYVRKVMDQLFKQQQLFSNSQLLNQFPKHIVHDVETLNGEMHKLQEFVKELRKLQTATLENQIKSTKTTQVLVQDVEVLSGRFNGLSDYVKKILELQQTILRNEKIGPILEKFYGNFQQIEGRLAQLDKLVRHILENQQSLINTDQFKTFARRNSLDDKKMVETLSNLHNTIRVLIEQQKDLIKPEMLNSVTGNLHHSIQSVGEEIAGLSEKINQIQAEQSQVIKEQHNLNLNFNEAVKGLNKQLIDLNQRASRLFVQQKDILQNEQVLTVMAEKLNDLAPIKSNLAMVNEKLNSLLSQQKDIALIAQRSGGEGPKDNKQILDRFTSFSQMVRHMITKQTTLLSEQIIEKAPKRLLGQIVALNRQFDLLNLGLGKLFEVQKKILNPGYSDVSSNRILSGLDLLSQHYSTISKTAKNIEKTQNNLMSREELLAILQKQSGAIQNVHTKVGQLDEKVGVLIGQQRALLESISQKFKPTSDSHETFGAVLTHLEGLEKGIKYISQEQRKLSQLNTDQRNKMDDKILNSTHSLDQRVARLAQVVGRLFENQRALIIAEKDTKTPKGIFAAVEKLNANLVHLDGAVQFLVKDVQKVDARISALLQLPQDMENVKSRLAHLTGATKRLVDQHTQLFGFTKEGIDTLTKQQRVMASNVNSRLSEITKLVDQLIQQQKQIMSAEPKNSPKHSKAVATLISKIFKIEQVIEFLLNEQRKMYQADRNEQKEQFNNLDRKLNLFGEALKQFVNQQHSVMKILGVVERQTAVVNDMSNKLGNLNSIVSTLVSQQQQLLVYTKEHAQTENPQIDGRLTELRETVSKILQQHKILLERGLQELSSGRDRKHREITAQFDNRLSQVASLVQQLVHEQETVLSQTKHQNQDNPRIVSAVSRISGHINELAKLMTSLNNEQSTLIERGFTHLSQQNNQEFRHVDERLDQIGSALKRLAGDETSSLINRFENASRQQSQENKAMKSQLYQITRVLERIVSKTDLISPDNTGDITDVRRRLDYLNQVLTRLTEIHNDRKHLALTEDQYQKVSYLMNMIPALNESIKRFDLSGSIHSPESLKQLSIIRESIEECNRAIIGLQKVLNLSGPAVASFVSPEISTPDAAVRAANSRSDDPQPPVLISRVELANPGLAPYRILSNNDDSNGDKSTTNNVSDGEVVEEDPAKSLYDNHYFNNGYWYPRNEVFNEVIGGGERLL</sequence>
<keyword evidence="1" id="KW-0175">Coiled coil</keyword>
<feature type="compositionally biased region" description="Basic and acidic residues" evidence="2">
    <location>
        <begin position="162"/>
        <end position="172"/>
    </location>
</feature>
<feature type="coiled-coil region" evidence="1">
    <location>
        <begin position="1728"/>
        <end position="1755"/>
    </location>
</feature>
<keyword evidence="4" id="KW-1185">Reference proteome</keyword>
<feature type="region of interest" description="Disordered" evidence="2">
    <location>
        <begin position="56"/>
        <end position="77"/>
    </location>
</feature>
<dbReference type="InParanoid" id="A0A1Y1Z1T4"/>
<evidence type="ECO:0000256" key="2">
    <source>
        <dbReference type="SAM" id="MobiDB-lite"/>
    </source>
</evidence>
<reference evidence="3 4" key="1">
    <citation type="submission" date="2016-07" db="EMBL/GenBank/DDBJ databases">
        <title>Pervasive Adenine N6-methylation of Active Genes in Fungi.</title>
        <authorList>
            <consortium name="DOE Joint Genome Institute"/>
            <person name="Mondo S.J."/>
            <person name="Dannebaum R.O."/>
            <person name="Kuo R.C."/>
            <person name="Labutti K."/>
            <person name="Haridas S."/>
            <person name="Kuo A."/>
            <person name="Salamov A."/>
            <person name="Ahrendt S.R."/>
            <person name="Lipzen A."/>
            <person name="Sullivan W."/>
            <person name="Andreopoulos W.B."/>
            <person name="Clum A."/>
            <person name="Lindquist E."/>
            <person name="Daum C."/>
            <person name="Ramamoorthy G.K."/>
            <person name="Gryganskyi A."/>
            <person name="Culley D."/>
            <person name="Magnuson J.K."/>
            <person name="James T.Y."/>
            <person name="O'Malley M.A."/>
            <person name="Stajich J.E."/>
            <person name="Spatafora J.W."/>
            <person name="Visel A."/>
            <person name="Grigoriev I.V."/>
        </authorList>
    </citation>
    <scope>NUCLEOTIDE SEQUENCE [LARGE SCALE GENOMIC DNA]</scope>
    <source>
        <strain evidence="3 4">CBS 931.73</strain>
    </source>
</reference>
<dbReference type="OrthoDB" id="2436455at2759"/>